<accession>A0A1M5V5P5</accession>
<dbReference type="Proteomes" id="UP000184526">
    <property type="component" value="Unassembled WGS sequence"/>
</dbReference>
<protein>
    <submittedName>
        <fullName evidence="1">Uncharacterized protein</fullName>
    </submittedName>
</protein>
<dbReference type="EMBL" id="FQXP01000004">
    <property type="protein sequence ID" value="SHH70565.1"/>
    <property type="molecule type" value="Genomic_DNA"/>
</dbReference>
<name>A0A1M5V5P5_9CLOT</name>
<keyword evidence="2" id="KW-1185">Reference proteome</keyword>
<proteinExistence type="predicted"/>
<gene>
    <name evidence="1" type="ORF">SAMN02745196_01122</name>
</gene>
<dbReference type="OrthoDB" id="1912520at2"/>
<sequence length="76" mass="8555">MNILGIVMKIKEKMNDPVFAKRFKKSSQVVTSIPGLQQEVMRILQISDEKQRDAAIAKLPKEAKEAVMDIISLLNS</sequence>
<reference evidence="1 2" key="1">
    <citation type="submission" date="2016-11" db="EMBL/GenBank/DDBJ databases">
        <authorList>
            <person name="Jaros S."/>
            <person name="Januszkiewicz K."/>
            <person name="Wedrychowicz H."/>
        </authorList>
    </citation>
    <scope>NUCLEOTIDE SEQUENCE [LARGE SCALE GENOMIC DNA]</scope>
    <source>
        <strain evidence="1 2">DSM 3089</strain>
    </source>
</reference>
<evidence type="ECO:0000313" key="1">
    <source>
        <dbReference type="EMBL" id="SHH70565.1"/>
    </source>
</evidence>
<evidence type="ECO:0000313" key="2">
    <source>
        <dbReference type="Proteomes" id="UP000184526"/>
    </source>
</evidence>
<dbReference type="AlphaFoldDB" id="A0A1M5V5P5"/>
<organism evidence="1 2">
    <name type="scientific">Clostridium collagenovorans DSM 3089</name>
    <dbReference type="NCBI Taxonomy" id="1121306"/>
    <lineage>
        <taxon>Bacteria</taxon>
        <taxon>Bacillati</taxon>
        <taxon>Bacillota</taxon>
        <taxon>Clostridia</taxon>
        <taxon>Eubacteriales</taxon>
        <taxon>Clostridiaceae</taxon>
        <taxon>Clostridium</taxon>
    </lineage>
</organism>
<dbReference type="RefSeq" id="WP_072830902.1">
    <property type="nucleotide sequence ID" value="NZ_FQXP01000004.1"/>
</dbReference>